<dbReference type="InterPro" id="IPR016032">
    <property type="entry name" value="Sig_transdc_resp-reg_C-effctor"/>
</dbReference>
<dbReference type="InterPro" id="IPR027417">
    <property type="entry name" value="P-loop_NTPase"/>
</dbReference>
<evidence type="ECO:0000313" key="4">
    <source>
        <dbReference type="EMBL" id="MDW5596291.1"/>
    </source>
</evidence>
<accession>A0ABU4HSL8</accession>
<dbReference type="InterPro" id="IPR011990">
    <property type="entry name" value="TPR-like_helical_dom_sf"/>
</dbReference>
<sequence length="942" mass="98566">MRRIVVAHGVDLLEREGELRVIERQLDDAIAGVGSLVVVEGPAGIGKTTLLRAAVERAQERGMSVLRARGGVLELHLEYGVVRQLLERPVMRADAAEQARLLAGPAAPAAAVLGLGELPPDAGPGHDPSAGILHGLHWLTANLSDAGPLLVVLDDAHWADTASLRAGGYLARRLEGLPVAMLVGARDDEPGSQTQLLAELMQAAEPTYLHPAPLGETAVATVLREAFAGQEPPAALVHACRGASGGNPFFLTELAAELAAVHPSPADPAPESVGRIGPLAVQRSLLLRLGRLGEDPRRLARAIATLGGEGELRHAVAVAGLEPAAGAAAADALVAAGILERRRPLRMVHPLVRAVVAGDATPADQAAAHRRAFEALRADGVHDELVLPHALGAEPAGDAELVALLRRLGERAARTGTPGTAIVHLRRALEEPPAAPERPLLLAQLGSAEVRQGAFADGLGHLDQALALLPGGELEPRIAIHRERTFAAFASAGMGEARRLVGDALAELDGAAGDSDAALQLEADLALLAWLSGGDHRLELRRHLGVAGETRAERTMLALLAQAEHADGAAPEVVVELATRALGDGRLIAQDTSEALSWYMATYALLTCEAHDEARATIAAALADGQRRGSAFARAGALGTRAVLALNEGRPRDAEADARTAAAGAIPPIMVPVNASYVALALVDQGELDGAAEHLRAAGLEHGPGGPTVLRWIPWARARLHEAQGNLAAVRLDVAPLEEDDAAGRPMRALAWRALLARALVRGGEQAEEARTLAADHLDWARRWNRPGALGVALRAAALTRPEGERIAVLEEAVQTLASGSLATEQARAGLDLGVALLRGGRRDDGRAALEQALDVAVDRGARDVAQRVAQALEAAGAPARRLRFDELTASERRVAEHAAAGRTNREIAEELFVTPKTVENHLTRVYAKLGLGSRRELADAL</sequence>
<dbReference type="SUPFAM" id="SSF46894">
    <property type="entry name" value="C-terminal effector domain of the bipartite response regulators"/>
    <property type="match status" value="1"/>
</dbReference>
<dbReference type="Gene3D" id="1.25.40.10">
    <property type="entry name" value="Tetratricopeptide repeat domain"/>
    <property type="match status" value="1"/>
</dbReference>
<dbReference type="Proteomes" id="UP001284601">
    <property type="component" value="Unassembled WGS sequence"/>
</dbReference>
<dbReference type="PANTHER" id="PTHR16305">
    <property type="entry name" value="TESTICULAR SOLUBLE ADENYLYL CYCLASE"/>
    <property type="match status" value="1"/>
</dbReference>
<evidence type="ECO:0000256" key="1">
    <source>
        <dbReference type="ARBA" id="ARBA00022741"/>
    </source>
</evidence>
<dbReference type="RefSeq" id="WP_318598673.1">
    <property type="nucleotide sequence ID" value="NZ_JAWSTH010000051.1"/>
</dbReference>
<reference evidence="5" key="1">
    <citation type="submission" date="2023-07" db="EMBL/GenBank/DDBJ databases">
        <title>Conexibacter stalactiti sp. nov., isolated from stalactites in a lava cave and emended description of the genus Conexibacter.</title>
        <authorList>
            <person name="Lee S.D."/>
        </authorList>
    </citation>
    <scope>NUCLEOTIDE SEQUENCE [LARGE SCALE GENOMIC DNA]</scope>
    <source>
        <strain evidence="5">KCTC 39840</strain>
    </source>
</reference>
<dbReference type="SUPFAM" id="SSF48452">
    <property type="entry name" value="TPR-like"/>
    <property type="match status" value="1"/>
</dbReference>
<dbReference type="InterPro" id="IPR000792">
    <property type="entry name" value="Tscrpt_reg_LuxR_C"/>
</dbReference>
<name>A0ABU4HSL8_9ACTN</name>
<comment type="caution">
    <text evidence="4">The sequence shown here is derived from an EMBL/GenBank/DDBJ whole genome shotgun (WGS) entry which is preliminary data.</text>
</comment>
<dbReference type="PANTHER" id="PTHR16305:SF35">
    <property type="entry name" value="TRANSCRIPTIONAL ACTIVATOR DOMAIN"/>
    <property type="match status" value="1"/>
</dbReference>
<keyword evidence="5" id="KW-1185">Reference proteome</keyword>
<dbReference type="PROSITE" id="PS00622">
    <property type="entry name" value="HTH_LUXR_1"/>
    <property type="match status" value="1"/>
</dbReference>
<keyword evidence="1" id="KW-0547">Nucleotide-binding</keyword>
<feature type="domain" description="HTH luxR-type" evidence="3">
    <location>
        <begin position="881"/>
        <end position="942"/>
    </location>
</feature>
<dbReference type="Pfam" id="PF00196">
    <property type="entry name" value="GerE"/>
    <property type="match status" value="1"/>
</dbReference>
<dbReference type="PRINTS" id="PR00038">
    <property type="entry name" value="HTHLUXR"/>
</dbReference>
<dbReference type="CDD" id="cd06170">
    <property type="entry name" value="LuxR_C_like"/>
    <property type="match status" value="1"/>
</dbReference>
<dbReference type="Gene3D" id="1.10.10.10">
    <property type="entry name" value="Winged helix-like DNA-binding domain superfamily/Winged helix DNA-binding domain"/>
    <property type="match status" value="1"/>
</dbReference>
<evidence type="ECO:0000313" key="5">
    <source>
        <dbReference type="Proteomes" id="UP001284601"/>
    </source>
</evidence>
<dbReference type="SMART" id="SM00421">
    <property type="entry name" value="HTH_LUXR"/>
    <property type="match status" value="1"/>
</dbReference>
<gene>
    <name evidence="4" type="ORF">R7226_18230</name>
</gene>
<dbReference type="Pfam" id="PF13191">
    <property type="entry name" value="AAA_16"/>
    <property type="match status" value="1"/>
</dbReference>
<dbReference type="InterPro" id="IPR036388">
    <property type="entry name" value="WH-like_DNA-bd_sf"/>
</dbReference>
<evidence type="ECO:0000256" key="2">
    <source>
        <dbReference type="ARBA" id="ARBA00022840"/>
    </source>
</evidence>
<protein>
    <submittedName>
        <fullName evidence="4">AAA family ATPase</fullName>
    </submittedName>
</protein>
<evidence type="ECO:0000259" key="3">
    <source>
        <dbReference type="PROSITE" id="PS50043"/>
    </source>
</evidence>
<keyword evidence="2" id="KW-0067">ATP-binding</keyword>
<dbReference type="SUPFAM" id="SSF52540">
    <property type="entry name" value="P-loop containing nucleoside triphosphate hydrolases"/>
    <property type="match status" value="2"/>
</dbReference>
<proteinExistence type="predicted"/>
<dbReference type="InterPro" id="IPR041664">
    <property type="entry name" value="AAA_16"/>
</dbReference>
<organism evidence="4 5">
    <name type="scientific">Conexibacter stalactiti</name>
    <dbReference type="NCBI Taxonomy" id="1940611"/>
    <lineage>
        <taxon>Bacteria</taxon>
        <taxon>Bacillati</taxon>
        <taxon>Actinomycetota</taxon>
        <taxon>Thermoleophilia</taxon>
        <taxon>Solirubrobacterales</taxon>
        <taxon>Conexibacteraceae</taxon>
        <taxon>Conexibacter</taxon>
    </lineage>
</organism>
<dbReference type="PROSITE" id="PS50043">
    <property type="entry name" value="HTH_LUXR_2"/>
    <property type="match status" value="1"/>
</dbReference>
<dbReference type="EMBL" id="JAWSTH010000051">
    <property type="protein sequence ID" value="MDW5596291.1"/>
    <property type="molecule type" value="Genomic_DNA"/>
</dbReference>
<dbReference type="Gene3D" id="3.40.50.300">
    <property type="entry name" value="P-loop containing nucleotide triphosphate hydrolases"/>
    <property type="match status" value="1"/>
</dbReference>